<protein>
    <submittedName>
        <fullName evidence="6">ABC transporter ATP-binding protein</fullName>
    </submittedName>
</protein>
<evidence type="ECO:0000256" key="2">
    <source>
        <dbReference type="ARBA" id="ARBA00022448"/>
    </source>
</evidence>
<dbReference type="SUPFAM" id="SSF52540">
    <property type="entry name" value="P-loop containing nucleoside triphosphate hydrolases"/>
    <property type="match status" value="1"/>
</dbReference>
<evidence type="ECO:0000313" key="7">
    <source>
        <dbReference type="Proteomes" id="UP000824001"/>
    </source>
</evidence>
<evidence type="ECO:0000313" key="6">
    <source>
        <dbReference type="EMBL" id="HIS66869.1"/>
    </source>
</evidence>
<dbReference type="EMBL" id="DVJK01000135">
    <property type="protein sequence ID" value="HIS66869.1"/>
    <property type="molecule type" value="Genomic_DNA"/>
</dbReference>
<accession>A0A9D1FDG4</accession>
<proteinExistence type="inferred from homology"/>
<dbReference type="Pfam" id="PF00005">
    <property type="entry name" value="ABC_tran"/>
    <property type="match status" value="1"/>
</dbReference>
<reference evidence="6" key="1">
    <citation type="submission" date="2020-10" db="EMBL/GenBank/DDBJ databases">
        <authorList>
            <person name="Gilroy R."/>
        </authorList>
    </citation>
    <scope>NUCLEOTIDE SEQUENCE</scope>
    <source>
        <strain evidence="6">ChiHjej10B9-9673</strain>
    </source>
</reference>
<evidence type="ECO:0000256" key="1">
    <source>
        <dbReference type="ARBA" id="ARBA00005417"/>
    </source>
</evidence>
<dbReference type="InterPro" id="IPR003593">
    <property type="entry name" value="AAA+_ATPase"/>
</dbReference>
<keyword evidence="2" id="KW-0813">Transport</keyword>
<dbReference type="InterPro" id="IPR050153">
    <property type="entry name" value="Metal_Ion_Import_ABC"/>
</dbReference>
<feature type="domain" description="ABC transporter" evidence="5">
    <location>
        <begin position="4"/>
        <end position="234"/>
    </location>
</feature>
<keyword evidence="3" id="KW-0547">Nucleotide-binding</keyword>
<keyword evidence="4 6" id="KW-0067">ATP-binding</keyword>
<comment type="similarity">
    <text evidence="1">Belongs to the ABC transporter superfamily.</text>
</comment>
<evidence type="ECO:0000259" key="5">
    <source>
        <dbReference type="PROSITE" id="PS50893"/>
    </source>
</evidence>
<name>A0A9D1FDG4_9FIRM</name>
<comment type="caution">
    <text evidence="6">The sequence shown here is derived from an EMBL/GenBank/DDBJ whole genome shotgun (WGS) entry which is preliminary data.</text>
</comment>
<dbReference type="AlphaFoldDB" id="A0A9D1FDG4"/>
<gene>
    <name evidence="6" type="ORF">IAC18_04830</name>
</gene>
<dbReference type="Proteomes" id="UP000824001">
    <property type="component" value="Unassembled WGS sequence"/>
</dbReference>
<dbReference type="InterPro" id="IPR027417">
    <property type="entry name" value="P-loop_NTPase"/>
</dbReference>
<sequence>MALIKCENLAFAYSGETVLSGVNFEVNPGDYLCVVGENGSGKSTLIRGLLGLKEPSGGTISYGGGLKPSEIGYLPQQTEAQRDFPASVMEVALSGRLNSLGRRFFYSRADRAEAERNLERMGMLEFKNRCYQELSGGQQQRVLLARALCATTKLLLLDEPVAGLDPVATGEMYNLLKLINLCDCVTVVMVSHDIHAALRYATHILQLGHTQLFYGSVAEYRVSDAARVFKEGGAV</sequence>
<dbReference type="PROSITE" id="PS50893">
    <property type="entry name" value="ABC_TRANSPORTER_2"/>
    <property type="match status" value="1"/>
</dbReference>
<dbReference type="PANTHER" id="PTHR42734">
    <property type="entry name" value="METAL TRANSPORT SYSTEM ATP-BINDING PROTEIN TM_0124-RELATED"/>
    <property type="match status" value="1"/>
</dbReference>
<dbReference type="CDD" id="cd03235">
    <property type="entry name" value="ABC_Metallic_Cations"/>
    <property type="match status" value="1"/>
</dbReference>
<dbReference type="InterPro" id="IPR003439">
    <property type="entry name" value="ABC_transporter-like_ATP-bd"/>
</dbReference>
<dbReference type="PANTHER" id="PTHR42734:SF17">
    <property type="entry name" value="METAL TRANSPORT SYSTEM ATP-BINDING PROTEIN TM_0124-RELATED"/>
    <property type="match status" value="1"/>
</dbReference>
<dbReference type="SMART" id="SM00382">
    <property type="entry name" value="AAA"/>
    <property type="match status" value="1"/>
</dbReference>
<reference evidence="6" key="2">
    <citation type="journal article" date="2021" name="PeerJ">
        <title>Extensive microbial diversity within the chicken gut microbiome revealed by metagenomics and culture.</title>
        <authorList>
            <person name="Gilroy R."/>
            <person name="Ravi A."/>
            <person name="Getino M."/>
            <person name="Pursley I."/>
            <person name="Horton D.L."/>
            <person name="Alikhan N.F."/>
            <person name="Baker D."/>
            <person name="Gharbi K."/>
            <person name="Hall N."/>
            <person name="Watson M."/>
            <person name="Adriaenssens E.M."/>
            <person name="Foster-Nyarko E."/>
            <person name="Jarju S."/>
            <person name="Secka A."/>
            <person name="Antonio M."/>
            <person name="Oren A."/>
            <person name="Chaudhuri R.R."/>
            <person name="La Ragione R."/>
            <person name="Hildebrand F."/>
            <person name="Pallen M.J."/>
        </authorList>
    </citation>
    <scope>NUCLEOTIDE SEQUENCE</scope>
    <source>
        <strain evidence="6">ChiHjej10B9-9673</strain>
    </source>
</reference>
<dbReference type="PROSITE" id="PS00211">
    <property type="entry name" value="ABC_TRANSPORTER_1"/>
    <property type="match status" value="1"/>
</dbReference>
<dbReference type="GO" id="GO:0016887">
    <property type="term" value="F:ATP hydrolysis activity"/>
    <property type="evidence" value="ECO:0007669"/>
    <property type="project" value="InterPro"/>
</dbReference>
<evidence type="ECO:0000256" key="4">
    <source>
        <dbReference type="ARBA" id="ARBA00022840"/>
    </source>
</evidence>
<dbReference type="Gene3D" id="3.40.50.300">
    <property type="entry name" value="P-loop containing nucleotide triphosphate hydrolases"/>
    <property type="match status" value="1"/>
</dbReference>
<dbReference type="InterPro" id="IPR017871">
    <property type="entry name" value="ABC_transporter-like_CS"/>
</dbReference>
<dbReference type="GO" id="GO:0005524">
    <property type="term" value="F:ATP binding"/>
    <property type="evidence" value="ECO:0007669"/>
    <property type="project" value="UniProtKB-KW"/>
</dbReference>
<organism evidence="6 7">
    <name type="scientific">Candidatus Scatomorpha merdipullorum</name>
    <dbReference type="NCBI Taxonomy" id="2840927"/>
    <lineage>
        <taxon>Bacteria</taxon>
        <taxon>Bacillati</taxon>
        <taxon>Bacillota</taxon>
        <taxon>Clostridia</taxon>
        <taxon>Eubacteriales</taxon>
        <taxon>Candidatus Scatomorpha</taxon>
    </lineage>
</organism>
<evidence type="ECO:0000256" key="3">
    <source>
        <dbReference type="ARBA" id="ARBA00022741"/>
    </source>
</evidence>